<gene>
    <name evidence="11" type="ORF">H8706_08110</name>
</gene>
<dbReference type="PANTHER" id="PTHR28570">
    <property type="entry name" value="ASPARTYL AMINOPEPTIDASE"/>
    <property type="match status" value="1"/>
</dbReference>
<proteinExistence type="inferred from homology"/>
<dbReference type="SUPFAM" id="SSF101821">
    <property type="entry name" value="Aminopeptidase/glucanase lid domain"/>
    <property type="match status" value="1"/>
</dbReference>
<evidence type="ECO:0000256" key="7">
    <source>
        <dbReference type="ARBA" id="ARBA00022833"/>
    </source>
</evidence>
<comment type="cofactor">
    <cofactor evidence="1 10">
        <name>Zn(2+)</name>
        <dbReference type="ChEBI" id="CHEBI:29105"/>
    </cofactor>
</comment>
<dbReference type="SUPFAM" id="SSF53187">
    <property type="entry name" value="Zn-dependent exopeptidases"/>
    <property type="match status" value="1"/>
</dbReference>
<dbReference type="GO" id="GO:0005737">
    <property type="term" value="C:cytoplasm"/>
    <property type="evidence" value="ECO:0007669"/>
    <property type="project" value="UniProtKB-ARBA"/>
</dbReference>
<dbReference type="Gene3D" id="2.30.250.10">
    <property type="entry name" value="Aminopeptidase i, Domain 2"/>
    <property type="match status" value="1"/>
</dbReference>
<dbReference type="EC" id="3.4.11.-" evidence="10"/>
<protein>
    <recommendedName>
        <fullName evidence="10">M18 family aminopeptidase</fullName>
        <ecNumber evidence="10">3.4.11.-</ecNumber>
    </recommendedName>
</protein>
<dbReference type="GO" id="GO:0008270">
    <property type="term" value="F:zinc ion binding"/>
    <property type="evidence" value="ECO:0007669"/>
    <property type="project" value="InterPro"/>
</dbReference>
<dbReference type="InterPro" id="IPR001948">
    <property type="entry name" value="Peptidase_M18"/>
</dbReference>
<keyword evidence="7 9" id="KW-0862">Zinc</keyword>
<keyword evidence="3 9" id="KW-0031">Aminopeptidase</keyword>
<comment type="similarity">
    <text evidence="2 9">Belongs to the peptidase M18 family.</text>
</comment>
<dbReference type="NCBIfam" id="NF002600">
    <property type="entry name" value="PRK02256.1"/>
    <property type="match status" value="1"/>
</dbReference>
<dbReference type="GO" id="GO:0004177">
    <property type="term" value="F:aminopeptidase activity"/>
    <property type="evidence" value="ECO:0007669"/>
    <property type="project" value="UniProtKB-KW"/>
</dbReference>
<evidence type="ECO:0000256" key="3">
    <source>
        <dbReference type="ARBA" id="ARBA00022438"/>
    </source>
</evidence>
<dbReference type="EMBL" id="JACRTE010000009">
    <property type="protein sequence ID" value="MBC8596829.1"/>
    <property type="molecule type" value="Genomic_DNA"/>
</dbReference>
<comment type="caution">
    <text evidence="11">The sequence shown here is derived from an EMBL/GenBank/DDBJ whole genome shotgun (WGS) entry which is preliminary data.</text>
</comment>
<evidence type="ECO:0000256" key="4">
    <source>
        <dbReference type="ARBA" id="ARBA00022670"/>
    </source>
</evidence>
<dbReference type="Pfam" id="PF02127">
    <property type="entry name" value="Peptidase_M18"/>
    <property type="match status" value="1"/>
</dbReference>
<evidence type="ECO:0000256" key="6">
    <source>
        <dbReference type="ARBA" id="ARBA00022801"/>
    </source>
</evidence>
<evidence type="ECO:0000256" key="9">
    <source>
        <dbReference type="RuleBase" id="RU004386"/>
    </source>
</evidence>
<evidence type="ECO:0000256" key="1">
    <source>
        <dbReference type="ARBA" id="ARBA00001947"/>
    </source>
</evidence>
<dbReference type="GO" id="GO:0008237">
    <property type="term" value="F:metallopeptidase activity"/>
    <property type="evidence" value="ECO:0007669"/>
    <property type="project" value="UniProtKB-KW"/>
</dbReference>
<dbReference type="AlphaFoldDB" id="A0A926FEI9"/>
<dbReference type="RefSeq" id="WP_262432209.1">
    <property type="nucleotide sequence ID" value="NZ_JACRTE010000009.1"/>
</dbReference>
<evidence type="ECO:0000256" key="2">
    <source>
        <dbReference type="ARBA" id="ARBA00008290"/>
    </source>
</evidence>
<dbReference type="InterPro" id="IPR023358">
    <property type="entry name" value="Peptidase_M18_dom2"/>
</dbReference>
<dbReference type="Proteomes" id="UP000647416">
    <property type="component" value="Unassembled WGS sequence"/>
</dbReference>
<dbReference type="GO" id="GO:0006508">
    <property type="term" value="P:proteolysis"/>
    <property type="evidence" value="ECO:0007669"/>
    <property type="project" value="UniProtKB-KW"/>
</dbReference>
<reference evidence="11" key="1">
    <citation type="submission" date="2020-08" db="EMBL/GenBank/DDBJ databases">
        <title>Genome public.</title>
        <authorList>
            <person name="Liu C."/>
            <person name="Sun Q."/>
        </authorList>
    </citation>
    <scope>NUCLEOTIDE SEQUENCE</scope>
    <source>
        <strain evidence="11">NSJ-50</strain>
    </source>
</reference>
<dbReference type="PANTHER" id="PTHR28570:SF2">
    <property type="entry name" value="M18 FAMILY AMINOPEPTIDASE 1-RELATED"/>
    <property type="match status" value="1"/>
</dbReference>
<sequence length="451" mass="49464">MEKTVWNTIDRKKAYDFASDYITFLNKSKTERLCTDYSLYLAEKKGFTELDNAKTLKPGDKVYAVNRGKSIVFAIIGKDDILNGINLVAAHIDSPRLDLKPNPVYEDLGIAMAKTHYYGGIKKYQWTTIPLSLIGTVVKENGEIVEVNIGEDDDDPVFTITDLLPHLAADQMSKKMGQFMSGEDLNAVLGSLPNGDEKDKVKGAILALLKDKYGIDEEDFISSELVFVPSFKAKSVGLDSSFVGSYGQDDRVCAYTSFEAILNIENPEKTCVCYLADKEEIGSMGSTGTKSRFLETFVAHLINSVKGGYNELYLKDCFSASKCLSADVTAGYDPNYKSVCEEQNSAYMGGGLCICKYTGARGKSGTSDANAEFVGEIRRIFNSNNVKWQIAELGKVDQGGGGTVAQYIANMNIETLDCGVPILSMHSPFELASKADIYMGYLGYKAFLESK</sequence>
<accession>A0A926FEI9</accession>
<evidence type="ECO:0000313" key="11">
    <source>
        <dbReference type="EMBL" id="MBC8596829.1"/>
    </source>
</evidence>
<evidence type="ECO:0000313" key="12">
    <source>
        <dbReference type="Proteomes" id="UP000647416"/>
    </source>
</evidence>
<evidence type="ECO:0000256" key="8">
    <source>
        <dbReference type="ARBA" id="ARBA00023049"/>
    </source>
</evidence>
<organism evidence="11 12">
    <name type="scientific">Qingrenia yutianensis</name>
    <dbReference type="NCBI Taxonomy" id="2763676"/>
    <lineage>
        <taxon>Bacteria</taxon>
        <taxon>Bacillati</taxon>
        <taxon>Bacillota</taxon>
        <taxon>Clostridia</taxon>
        <taxon>Eubacteriales</taxon>
        <taxon>Oscillospiraceae</taxon>
        <taxon>Qingrenia</taxon>
    </lineage>
</organism>
<evidence type="ECO:0000256" key="5">
    <source>
        <dbReference type="ARBA" id="ARBA00022723"/>
    </source>
</evidence>
<evidence type="ECO:0000256" key="10">
    <source>
        <dbReference type="RuleBase" id="RU004387"/>
    </source>
</evidence>
<keyword evidence="8 9" id="KW-0482">Metalloprotease</keyword>
<dbReference type="PRINTS" id="PR00932">
    <property type="entry name" value="AMINO1PTASE"/>
</dbReference>
<dbReference type="Gene3D" id="3.40.630.10">
    <property type="entry name" value="Zn peptidases"/>
    <property type="match status" value="1"/>
</dbReference>
<keyword evidence="12" id="KW-1185">Reference proteome</keyword>
<keyword evidence="6 9" id="KW-0378">Hydrolase</keyword>
<keyword evidence="5 9" id="KW-0479">Metal-binding</keyword>
<keyword evidence="4 9" id="KW-0645">Protease</keyword>
<name>A0A926FEI9_9FIRM</name>